<evidence type="ECO:0000313" key="2">
    <source>
        <dbReference type="Proteomes" id="UP000237441"/>
    </source>
</evidence>
<reference evidence="1 2" key="1">
    <citation type="submission" date="2016-07" db="EMBL/GenBank/DDBJ databases">
        <title>Comparative genomics of the entomopathogenic fungus Beauveria bassiana.</title>
        <authorList>
            <person name="Valero Jimenez C.A."/>
            <person name="Zwaan B.J."/>
            <person name="Van Kan J.A."/>
            <person name="Takken W."/>
            <person name="Debets A.J."/>
            <person name="Schoustra S.E."/>
            <person name="Koenraadt C.J."/>
        </authorList>
    </citation>
    <scope>NUCLEOTIDE SEQUENCE [LARGE SCALE GENOMIC DNA]</scope>
    <source>
        <strain evidence="1 2">ARSEF 8028</strain>
    </source>
</reference>
<dbReference type="AlphaFoldDB" id="A0A2S7YPW3"/>
<organism evidence="1 2">
    <name type="scientific">Beauveria bassiana</name>
    <name type="common">White muscardine disease fungus</name>
    <name type="synonym">Tritirachium shiotae</name>
    <dbReference type="NCBI Taxonomy" id="176275"/>
    <lineage>
        <taxon>Eukaryota</taxon>
        <taxon>Fungi</taxon>
        <taxon>Dikarya</taxon>
        <taxon>Ascomycota</taxon>
        <taxon>Pezizomycotina</taxon>
        <taxon>Sordariomycetes</taxon>
        <taxon>Hypocreomycetidae</taxon>
        <taxon>Hypocreales</taxon>
        <taxon>Cordycipitaceae</taxon>
        <taxon>Beauveria</taxon>
    </lineage>
</organism>
<dbReference type="Proteomes" id="UP000237441">
    <property type="component" value="Unassembled WGS sequence"/>
</dbReference>
<evidence type="ECO:0000313" key="1">
    <source>
        <dbReference type="EMBL" id="PQK18039.1"/>
    </source>
</evidence>
<protein>
    <submittedName>
        <fullName evidence="1">Uncharacterized protein</fullName>
    </submittedName>
</protein>
<dbReference type="EMBL" id="JRHA01000010">
    <property type="protein sequence ID" value="PQK18039.1"/>
    <property type="molecule type" value="Genomic_DNA"/>
</dbReference>
<name>A0A2S7YPW3_BEABA</name>
<accession>A0A2S7YPW3</accession>
<comment type="caution">
    <text evidence="1">The sequence shown here is derived from an EMBL/GenBank/DDBJ whole genome shotgun (WGS) entry which is preliminary data.</text>
</comment>
<proteinExistence type="predicted"/>
<gene>
    <name evidence="1" type="ORF">BB8028_0010g00290</name>
</gene>
<sequence length="141" mass="16117">MAHQNPQYHDSLYTSMLPYDAGLDYVRRIGIFPPQHINLLPSSTEAMTRNSQMDKFLDLTASKIRHLGLLLSEIVFNNIQNAVLVVDDTRNLVRNVQGLEKLDRNVYIALLSLEAIILQRTGSLSYDKALEELGHLIREER</sequence>